<dbReference type="Gene3D" id="3.30.260.10">
    <property type="entry name" value="TCP-1-like chaperonin intermediate domain"/>
    <property type="match status" value="1"/>
</dbReference>
<name>A0ABU7CRT2_9TELE</name>
<dbReference type="SUPFAM" id="SSF48592">
    <property type="entry name" value="GroEL equatorial domain-like"/>
    <property type="match status" value="1"/>
</dbReference>
<dbReference type="Gene3D" id="1.10.560.10">
    <property type="entry name" value="GroEL-like equatorial domain"/>
    <property type="match status" value="1"/>
</dbReference>
<dbReference type="InterPro" id="IPR027409">
    <property type="entry name" value="GroEL-like_apical_dom_sf"/>
</dbReference>
<evidence type="ECO:0008006" key="3">
    <source>
        <dbReference type="Google" id="ProtNLM"/>
    </source>
</evidence>
<dbReference type="SUPFAM" id="SSF52029">
    <property type="entry name" value="GroEL apical domain-like"/>
    <property type="match status" value="1"/>
</dbReference>
<dbReference type="PANTHER" id="PTHR14667">
    <property type="entry name" value="BARDET-BIEDL SYNDROME 10 PROTEIN"/>
    <property type="match status" value="1"/>
</dbReference>
<sequence>MKKSLILKLFTHLEQGCQKICGGFCLFFSKYNTFQDLKMLELEHLHLKHVVQLVSALESIVLRSFGPEGGQVLFTRDTGQVMLSRSGKRILSALHLEHPLARMVVECIWKHSTITGDGSKTFVLLLASLLRMIHASATKEPHMSQPYNSTETTEAACARHLADRLLDFALTELDALIALNVLPHGFCVSLEDSTGKTEQSFQTLLLTFFNTRLGNVYCDFFRDLMCELLSHWKIKNDQPSFSIRFLNNNFPAMRTQVSGFPVGSSRLIEGQVIHRDFATPCPPLNEQSVKAVVFSGYLQPKLLTAGDVLELGCGNRATEDGSIVHFSSWTGRSLESIIATLKSFGVSVLLCALKQSSAALALATQTGMCLVECVSEEEISLFAQLSGVTPISDCWRICPEDIATLTFCKPILLGAHRYVHVDFHDSEERLNVKPCSLVICAPGEGQTDQYACAFQDAIRMLLTAWEPMHKSNITALMRTFPSNKFTSVHKDNMGDETAYASCSMNLHETCVIEPGCVLPAGGTFEFLLHHGLHQYGRSCSVSVNTSAVVPVSELLANALLSLPRHIYSHSPKFFLQAQTRVMALIPKQSHTLSSSAIQTEDLLEDGKLSLHSCKKGSMALTLLDLGLESVSCKYHLVLAVLQCLTSLLRVNKVLRTHTVLHTKSHKLLNTCSESTEDEDEDEVVSL</sequence>
<dbReference type="InterPro" id="IPR002423">
    <property type="entry name" value="Cpn60/GroEL/TCP-1"/>
</dbReference>
<organism evidence="1 2">
    <name type="scientific">Characodon lateralis</name>
    <dbReference type="NCBI Taxonomy" id="208331"/>
    <lineage>
        <taxon>Eukaryota</taxon>
        <taxon>Metazoa</taxon>
        <taxon>Chordata</taxon>
        <taxon>Craniata</taxon>
        <taxon>Vertebrata</taxon>
        <taxon>Euteleostomi</taxon>
        <taxon>Actinopterygii</taxon>
        <taxon>Neopterygii</taxon>
        <taxon>Teleostei</taxon>
        <taxon>Neoteleostei</taxon>
        <taxon>Acanthomorphata</taxon>
        <taxon>Ovalentaria</taxon>
        <taxon>Atherinomorphae</taxon>
        <taxon>Cyprinodontiformes</taxon>
        <taxon>Goodeidae</taxon>
        <taxon>Characodon</taxon>
    </lineage>
</organism>
<dbReference type="InterPro" id="IPR027410">
    <property type="entry name" value="TCP-1-like_intermed_sf"/>
</dbReference>
<dbReference type="EMBL" id="JAHUTJ010000876">
    <property type="protein sequence ID" value="MED6264223.1"/>
    <property type="molecule type" value="Genomic_DNA"/>
</dbReference>
<evidence type="ECO:0000313" key="2">
    <source>
        <dbReference type="Proteomes" id="UP001352852"/>
    </source>
</evidence>
<dbReference type="InterPro" id="IPR042619">
    <property type="entry name" value="BBS10"/>
</dbReference>
<evidence type="ECO:0000313" key="1">
    <source>
        <dbReference type="EMBL" id="MED6264223.1"/>
    </source>
</evidence>
<dbReference type="Proteomes" id="UP001352852">
    <property type="component" value="Unassembled WGS sequence"/>
</dbReference>
<keyword evidence="2" id="KW-1185">Reference proteome</keyword>
<comment type="caution">
    <text evidence="1">The sequence shown here is derived from an EMBL/GenBank/DDBJ whole genome shotgun (WGS) entry which is preliminary data.</text>
</comment>
<dbReference type="InterPro" id="IPR027413">
    <property type="entry name" value="GROEL-like_equatorial_sf"/>
</dbReference>
<accession>A0ABU7CRT2</accession>
<protein>
    <recommendedName>
        <fullName evidence="3">Bardet-Biedl syndrome 10</fullName>
    </recommendedName>
</protein>
<reference evidence="1 2" key="1">
    <citation type="submission" date="2021-06" db="EMBL/GenBank/DDBJ databases">
        <authorList>
            <person name="Palmer J.M."/>
        </authorList>
    </citation>
    <scope>NUCLEOTIDE SEQUENCE [LARGE SCALE GENOMIC DNA]</scope>
    <source>
        <strain evidence="1 2">CL_MEX2019</strain>
        <tissue evidence="1">Muscle</tissue>
    </source>
</reference>
<dbReference type="PANTHER" id="PTHR14667:SF2">
    <property type="entry name" value="BARDET-BIEDL SYNDROME 10 PROTEIN"/>
    <property type="match status" value="1"/>
</dbReference>
<dbReference type="Pfam" id="PF00118">
    <property type="entry name" value="Cpn60_TCP1"/>
    <property type="match status" value="1"/>
</dbReference>
<dbReference type="Gene3D" id="3.50.7.10">
    <property type="entry name" value="GroEL"/>
    <property type="match status" value="1"/>
</dbReference>
<gene>
    <name evidence="1" type="ORF">CHARACLAT_012641</name>
</gene>
<proteinExistence type="predicted"/>